<dbReference type="Pfam" id="PF13976">
    <property type="entry name" value="gag_pre-integrs"/>
    <property type="match status" value="1"/>
</dbReference>
<dbReference type="PANTHER" id="PTHR42648">
    <property type="entry name" value="TRANSPOSASE, PUTATIVE-RELATED"/>
    <property type="match status" value="1"/>
</dbReference>
<dbReference type="OMA" id="FIECAFI"/>
<dbReference type="GO" id="GO:0008233">
    <property type="term" value="F:peptidase activity"/>
    <property type="evidence" value="ECO:0007669"/>
    <property type="project" value="UniProtKB-KW"/>
</dbReference>
<organism evidence="5 6">
    <name type="scientific">Cajanus cajan</name>
    <name type="common">Pigeon pea</name>
    <name type="synonym">Cajanus indicus</name>
    <dbReference type="NCBI Taxonomy" id="3821"/>
    <lineage>
        <taxon>Eukaryota</taxon>
        <taxon>Viridiplantae</taxon>
        <taxon>Streptophyta</taxon>
        <taxon>Embryophyta</taxon>
        <taxon>Tracheophyta</taxon>
        <taxon>Spermatophyta</taxon>
        <taxon>Magnoliopsida</taxon>
        <taxon>eudicotyledons</taxon>
        <taxon>Gunneridae</taxon>
        <taxon>Pentapetalae</taxon>
        <taxon>rosids</taxon>
        <taxon>fabids</taxon>
        <taxon>Fabales</taxon>
        <taxon>Fabaceae</taxon>
        <taxon>Papilionoideae</taxon>
        <taxon>50 kb inversion clade</taxon>
        <taxon>NPAAA clade</taxon>
        <taxon>indigoferoid/millettioid clade</taxon>
        <taxon>Phaseoleae</taxon>
        <taxon>Cajanus</taxon>
    </lineage>
</organism>
<dbReference type="Proteomes" id="UP000075243">
    <property type="component" value="Unassembled WGS sequence"/>
</dbReference>
<gene>
    <name evidence="5" type="ORF">KK1_038892</name>
</gene>
<dbReference type="GO" id="GO:0003964">
    <property type="term" value="F:RNA-directed DNA polymerase activity"/>
    <property type="evidence" value="ECO:0007669"/>
    <property type="project" value="UniProtKB-KW"/>
</dbReference>
<evidence type="ECO:0000256" key="1">
    <source>
        <dbReference type="ARBA" id="ARBA00022670"/>
    </source>
</evidence>
<evidence type="ECO:0000313" key="6">
    <source>
        <dbReference type="Proteomes" id="UP000075243"/>
    </source>
</evidence>
<keyword evidence="6" id="KW-1185">Reference proteome</keyword>
<dbReference type="InterPro" id="IPR039537">
    <property type="entry name" value="Retrotran_Ty1/copia-like"/>
</dbReference>
<evidence type="ECO:0000313" key="5">
    <source>
        <dbReference type="EMBL" id="KYP39777.1"/>
    </source>
</evidence>
<dbReference type="Pfam" id="PF14223">
    <property type="entry name" value="Retrotran_gag_2"/>
    <property type="match status" value="1"/>
</dbReference>
<name>A0A151RBA3_CAJCA</name>
<dbReference type="GO" id="GO:0015074">
    <property type="term" value="P:DNA integration"/>
    <property type="evidence" value="ECO:0007669"/>
    <property type="project" value="UniProtKB-KW"/>
</dbReference>
<dbReference type="InterPro" id="IPR001878">
    <property type="entry name" value="Znf_CCHC"/>
</dbReference>
<feature type="region of interest" description="Disordered" evidence="3">
    <location>
        <begin position="805"/>
        <end position="835"/>
    </location>
</feature>
<proteinExistence type="predicted"/>
<keyword evidence="2" id="KW-0175">Coiled coil</keyword>
<dbReference type="GO" id="GO:0003887">
    <property type="term" value="F:DNA-directed DNA polymerase activity"/>
    <property type="evidence" value="ECO:0007669"/>
    <property type="project" value="UniProtKB-KW"/>
</dbReference>
<dbReference type="GO" id="GO:0008270">
    <property type="term" value="F:zinc ion binding"/>
    <property type="evidence" value="ECO:0007669"/>
    <property type="project" value="InterPro"/>
</dbReference>
<protein>
    <submittedName>
        <fullName evidence="5">Retrovirus-related Pol polyprotein from transposon TNT 1-94</fullName>
    </submittedName>
</protein>
<dbReference type="InterPro" id="IPR057670">
    <property type="entry name" value="SH3_retrovirus"/>
</dbReference>
<evidence type="ECO:0000259" key="4">
    <source>
        <dbReference type="SMART" id="SM00343"/>
    </source>
</evidence>
<feature type="domain" description="CCHC-type" evidence="4">
    <location>
        <begin position="268"/>
        <end position="284"/>
    </location>
</feature>
<dbReference type="PANTHER" id="PTHR42648:SF21">
    <property type="entry name" value="CYSTEINE-RICH RLK (RECEPTOR-LIKE PROTEIN KINASE) 8"/>
    <property type="match status" value="1"/>
</dbReference>
<dbReference type="GO" id="GO:0003676">
    <property type="term" value="F:nucleic acid binding"/>
    <property type="evidence" value="ECO:0007669"/>
    <property type="project" value="InterPro"/>
</dbReference>
<reference evidence="5" key="1">
    <citation type="journal article" date="2012" name="Nat. Biotechnol.">
        <title>Draft genome sequence of pigeonpea (Cajanus cajan), an orphan legume crop of resource-poor farmers.</title>
        <authorList>
            <person name="Varshney R.K."/>
            <person name="Chen W."/>
            <person name="Li Y."/>
            <person name="Bharti A.K."/>
            <person name="Saxena R.K."/>
            <person name="Schlueter J.A."/>
            <person name="Donoghue M.T."/>
            <person name="Azam S."/>
            <person name="Fan G."/>
            <person name="Whaley A.M."/>
            <person name="Farmer A.D."/>
            <person name="Sheridan J."/>
            <person name="Iwata A."/>
            <person name="Tuteja R."/>
            <person name="Penmetsa R.V."/>
            <person name="Wu W."/>
            <person name="Upadhyaya H.D."/>
            <person name="Yang S.P."/>
            <person name="Shah T."/>
            <person name="Saxena K.B."/>
            <person name="Michael T."/>
            <person name="McCombie W.R."/>
            <person name="Yang B."/>
            <person name="Zhang G."/>
            <person name="Yang H."/>
            <person name="Wang J."/>
            <person name="Spillane C."/>
            <person name="Cook D.R."/>
            <person name="May G.D."/>
            <person name="Xu X."/>
            <person name="Jackson S.A."/>
        </authorList>
    </citation>
    <scope>NUCLEOTIDE SEQUENCE [LARGE SCALE GENOMIC DNA]</scope>
</reference>
<dbReference type="GO" id="GO:0006508">
    <property type="term" value="P:proteolysis"/>
    <property type="evidence" value="ECO:0007669"/>
    <property type="project" value="UniProtKB-KW"/>
</dbReference>
<dbReference type="GO" id="GO:0005524">
    <property type="term" value="F:ATP binding"/>
    <property type="evidence" value="ECO:0007669"/>
    <property type="project" value="UniProtKB-KW"/>
</dbReference>
<dbReference type="InterPro" id="IPR036397">
    <property type="entry name" value="RNaseH_sf"/>
</dbReference>
<keyword evidence="1" id="KW-0645">Protease</keyword>
<feature type="domain" description="CCHC-type" evidence="4">
    <location>
        <begin position="434"/>
        <end position="450"/>
    </location>
</feature>
<dbReference type="GO" id="GO:0004519">
    <property type="term" value="F:endonuclease activity"/>
    <property type="evidence" value="ECO:0007669"/>
    <property type="project" value="UniProtKB-KW"/>
</dbReference>
<evidence type="ECO:0000256" key="3">
    <source>
        <dbReference type="SAM" id="MobiDB-lite"/>
    </source>
</evidence>
<dbReference type="AlphaFoldDB" id="A0A151RBA3"/>
<keyword evidence="1" id="KW-0378">Hydrolase</keyword>
<dbReference type="SUPFAM" id="SSF53098">
    <property type="entry name" value="Ribonuclease H-like"/>
    <property type="match status" value="1"/>
</dbReference>
<dbReference type="Pfam" id="PF22936">
    <property type="entry name" value="Pol_BBD"/>
    <property type="match status" value="1"/>
</dbReference>
<dbReference type="Gene3D" id="3.30.420.10">
    <property type="entry name" value="Ribonuclease H-like superfamily/Ribonuclease H"/>
    <property type="match status" value="1"/>
</dbReference>
<dbReference type="InterPro" id="IPR025724">
    <property type="entry name" value="GAG-pre-integrase_dom"/>
</dbReference>
<dbReference type="Pfam" id="PF25597">
    <property type="entry name" value="SH3_retrovirus"/>
    <property type="match status" value="1"/>
</dbReference>
<accession>A0A151RBA3</accession>
<dbReference type="InterPro" id="IPR012337">
    <property type="entry name" value="RNaseH-like_sf"/>
</dbReference>
<dbReference type="Gramene" id="C.cajan_39164.t">
    <property type="protein sequence ID" value="C.cajan_39164.t"/>
    <property type="gene ID" value="C.cajan_39164"/>
</dbReference>
<dbReference type="SMART" id="SM00343">
    <property type="entry name" value="ZnF_C2HC"/>
    <property type="match status" value="2"/>
</dbReference>
<evidence type="ECO:0000256" key="2">
    <source>
        <dbReference type="SAM" id="Coils"/>
    </source>
</evidence>
<dbReference type="GO" id="GO:0006310">
    <property type="term" value="P:DNA recombination"/>
    <property type="evidence" value="ECO:0007669"/>
    <property type="project" value="UniProtKB-KW"/>
</dbReference>
<sequence length="835" mass="96351">MASNQLPFIECAFINTPSLFCGDNYPFWKVRMKIFMESVYRSIWQAVITEYKTPTKTKNGKEIEKPFDSWDQNEIKRVENDAKALNIIHSALNSNEFFRILACTTTKEAWDLLQVTHEGTPEVRHAKKNTLIHEYETLRMTQREIIMDMQKRFTHIINHLKGVGKIFDKEEVNVKVLKSLNRRWQSTMNAITESKNLTQMISVVLFGKLREYEMDMTKMAEEKQKDKRVKGLALKLENSSTEKEESSDEDKFEQEEMNIMIRKFSKFTWFECGKVGHIKANCPNLEKQGHEEKKPKFRLKKKKAYIAWEENESTSSSEMDSGEKADLCLMADHEVDYEVSDSDSSIYSYDQLHDSFCDLYKEAMKLSSLNRKLKGNIKEMELKISLLEKDIHFLNSKNEKLKLACLECKNLYAILKNKNEASKVKSKSTTSHISCNYCMKLGHSFYKCMIRKIGVPSGKFVWTKKLNCDYTNIAKQIMWYLDSGCSRHMTGDKNKFVSLQERESGTMTYGDNNKGKTLGSGTVSNFSNTLIEDVLYVEGLKYNLRSISQLCDKNFNVFFNNECCLVCDKSTNETLFVGKRINNIYILELDSNASNITCPSSNDDLSWLWHRCIPHINVDQLNGVASKYLVEGLPKIKFLKEGLCDACQKGKQFRTSFKNKKIISTSRLLKLLHMDLFGPSGTTSLGGKIYGLVIIDDFSRFTWAAFLSHKDSVFKTFKIIAKKIQNEKTPYEFYKDRKPNISHFKVFGCKCFILNNGKETLGKFDAKADEGVFIGYSTTSKAYRIFNKRSLVVEESIHVKFDESNPLKKGSFLNDEDEIGSSNTQQKEQSKEQQH</sequence>
<feature type="coiled-coil region" evidence="2">
    <location>
        <begin position="363"/>
        <end position="404"/>
    </location>
</feature>
<dbReference type="EMBL" id="KQ483882">
    <property type="protein sequence ID" value="KYP39777.1"/>
    <property type="molecule type" value="Genomic_DNA"/>
</dbReference>
<dbReference type="InterPro" id="IPR054722">
    <property type="entry name" value="PolX-like_BBD"/>
</dbReference>